<keyword evidence="3" id="KW-0328">Glycosyltransferase</keyword>
<keyword evidence="4" id="KW-1185">Reference proteome</keyword>
<sequence>MNQKKRILIVHHSGNLGGAPRSLSFLLDKIDYLRYEVELLCIKRGPGLNLFRGRPLNLIINERIFPFHGSTVSGMHFKLFIKNLLYAPQSFLAARKLIKLRMPELVHLNSSSLFIVAMAAKSVSIKIKVVCHIREPLLRRSFAGWLIKTFCYLYVDEFIAIDKFAAASMKTRNNIKIVYNAVNFEEYNPDIKSKILRQELRLPAASIIFLYLARFSESNGTLQLIQMAKALSGKYNHFHFVLAGLKSGHSDGYTSRVVQSAFGNPHIHLMPFREDVPSIIASCDILVVPFTEPHFARSIVEAAAIGKPSIGSNLGGVNELIVNGETGFLYDTPDELQQYCEILGTDESLRLRMGTDAVLFAKRNFDNRISSALVFKTYDKLLTESV</sequence>
<accession>A0ABM8UUC9</accession>
<dbReference type="RefSeq" id="WP_215235246.1">
    <property type="nucleotide sequence ID" value="NZ_CAJRAU010000006.1"/>
</dbReference>
<protein>
    <submittedName>
        <fullName evidence="3">D-inositol-3-phosphate glycosyltransferase</fullName>
        <ecNumber evidence="3">2.4.1.250</ecNumber>
    </submittedName>
</protein>
<dbReference type="InterPro" id="IPR001296">
    <property type="entry name" value="Glyco_trans_1"/>
</dbReference>
<gene>
    <name evidence="3" type="primary">mshA_8</name>
    <name evidence="3" type="ORF">DYBT9623_03944</name>
</gene>
<dbReference type="CDD" id="cd03801">
    <property type="entry name" value="GT4_PimA-like"/>
    <property type="match status" value="1"/>
</dbReference>
<comment type="caution">
    <text evidence="3">The sequence shown here is derived from an EMBL/GenBank/DDBJ whole genome shotgun (WGS) entry which is preliminary data.</text>
</comment>
<evidence type="ECO:0000259" key="2">
    <source>
        <dbReference type="Pfam" id="PF13439"/>
    </source>
</evidence>
<name>A0ABM8UUC9_9BACT</name>
<proteinExistence type="predicted"/>
<dbReference type="EMBL" id="CAJRAU010000006">
    <property type="protein sequence ID" value="CAG5072004.1"/>
    <property type="molecule type" value="Genomic_DNA"/>
</dbReference>
<dbReference type="Pfam" id="PF00534">
    <property type="entry name" value="Glycos_transf_1"/>
    <property type="match status" value="1"/>
</dbReference>
<dbReference type="Pfam" id="PF13439">
    <property type="entry name" value="Glyco_transf_4"/>
    <property type="match status" value="1"/>
</dbReference>
<dbReference type="InterPro" id="IPR050194">
    <property type="entry name" value="Glycosyltransferase_grp1"/>
</dbReference>
<feature type="domain" description="Glycosyltransferase subfamily 4-like N-terminal" evidence="2">
    <location>
        <begin position="17"/>
        <end position="185"/>
    </location>
</feature>
<feature type="domain" description="Glycosyl transferase family 1" evidence="1">
    <location>
        <begin position="195"/>
        <end position="355"/>
    </location>
</feature>
<evidence type="ECO:0000313" key="4">
    <source>
        <dbReference type="Proteomes" id="UP000679725"/>
    </source>
</evidence>
<dbReference type="PANTHER" id="PTHR45947:SF14">
    <property type="entry name" value="SLL1723 PROTEIN"/>
    <property type="match status" value="1"/>
</dbReference>
<reference evidence="3 4" key="1">
    <citation type="submission" date="2021-04" db="EMBL/GenBank/DDBJ databases">
        <authorList>
            <person name="Rodrigo-Torres L."/>
            <person name="Arahal R. D."/>
            <person name="Lucena T."/>
        </authorList>
    </citation>
    <scope>NUCLEOTIDE SEQUENCE [LARGE SCALE GENOMIC DNA]</scope>
    <source>
        <strain evidence="3 4">CECT 9623</strain>
    </source>
</reference>
<dbReference type="EC" id="2.4.1.250" evidence="3"/>
<dbReference type="GO" id="GO:0102710">
    <property type="term" value="F:D-inositol-3-phosphate glycosyltransferase activity"/>
    <property type="evidence" value="ECO:0007669"/>
    <property type="project" value="UniProtKB-EC"/>
</dbReference>
<dbReference type="SUPFAM" id="SSF53756">
    <property type="entry name" value="UDP-Glycosyltransferase/glycogen phosphorylase"/>
    <property type="match status" value="1"/>
</dbReference>
<dbReference type="InterPro" id="IPR028098">
    <property type="entry name" value="Glyco_trans_4-like_N"/>
</dbReference>
<evidence type="ECO:0000313" key="3">
    <source>
        <dbReference type="EMBL" id="CAG5072004.1"/>
    </source>
</evidence>
<keyword evidence="3" id="KW-0808">Transferase</keyword>
<dbReference type="PANTHER" id="PTHR45947">
    <property type="entry name" value="SULFOQUINOVOSYL TRANSFERASE SQD2"/>
    <property type="match status" value="1"/>
</dbReference>
<dbReference type="Proteomes" id="UP000679725">
    <property type="component" value="Unassembled WGS sequence"/>
</dbReference>
<organism evidence="3 4">
    <name type="scientific">Dyadobacter linearis</name>
    <dbReference type="NCBI Taxonomy" id="2823330"/>
    <lineage>
        <taxon>Bacteria</taxon>
        <taxon>Pseudomonadati</taxon>
        <taxon>Bacteroidota</taxon>
        <taxon>Cytophagia</taxon>
        <taxon>Cytophagales</taxon>
        <taxon>Spirosomataceae</taxon>
        <taxon>Dyadobacter</taxon>
    </lineage>
</organism>
<dbReference type="Gene3D" id="3.40.50.2000">
    <property type="entry name" value="Glycogen Phosphorylase B"/>
    <property type="match status" value="2"/>
</dbReference>
<evidence type="ECO:0000259" key="1">
    <source>
        <dbReference type="Pfam" id="PF00534"/>
    </source>
</evidence>